<dbReference type="OrthoDB" id="9875965at2"/>
<reference evidence="1 2" key="1">
    <citation type="journal article" date="2012" name="J. Bacteriol.">
        <title>Genome sequences for six rhodanobacter strains, isolated from soils and the terrestrial subsurface, with variable denitrification capabilities.</title>
        <authorList>
            <person name="Kostka J.E."/>
            <person name="Green S.J."/>
            <person name="Rishishwar L."/>
            <person name="Prakash O."/>
            <person name="Katz L.S."/>
            <person name="Marino-Ramirez L."/>
            <person name="Jordan I.K."/>
            <person name="Munk C."/>
            <person name="Ivanova N."/>
            <person name="Mikhailova N."/>
            <person name="Watson D.B."/>
            <person name="Brown S.D."/>
            <person name="Palumbo A.V."/>
            <person name="Brooks S.C."/>
        </authorList>
    </citation>
    <scope>NUCLEOTIDE SEQUENCE [LARGE SCALE GENOMIC DNA]</scope>
    <source>
        <strain evidence="2">Jip2T</strain>
    </source>
</reference>
<evidence type="ECO:0000313" key="2">
    <source>
        <dbReference type="Proteomes" id="UP000004210"/>
    </source>
</evidence>
<name>I4VMV8_9GAMM</name>
<sequence length="54" mass="6049">MDGTHPGDFDQLRAYSREQAVWAVRAAGVVQRNAIQRDTTATCLDAYRARGIIR</sequence>
<gene>
    <name evidence="1" type="ORF">UU9_12398</name>
</gene>
<evidence type="ECO:0000313" key="1">
    <source>
        <dbReference type="EMBL" id="EIL88549.1"/>
    </source>
</evidence>
<dbReference type="RefSeq" id="WP_007082109.1">
    <property type="nucleotide sequence ID" value="NZ_AJXU01000051.1"/>
</dbReference>
<dbReference type="AlphaFoldDB" id="I4VMV8"/>
<accession>I4VMV8</accession>
<dbReference type="PATRIC" id="fig|1163408.3.peg.2529"/>
<proteinExistence type="predicted"/>
<dbReference type="Proteomes" id="UP000004210">
    <property type="component" value="Unassembled WGS sequence"/>
</dbReference>
<dbReference type="EMBL" id="AJXU01000051">
    <property type="protein sequence ID" value="EIL88549.1"/>
    <property type="molecule type" value="Genomic_DNA"/>
</dbReference>
<comment type="caution">
    <text evidence="1">The sequence shown here is derived from an EMBL/GenBank/DDBJ whole genome shotgun (WGS) entry which is preliminary data.</text>
</comment>
<protein>
    <submittedName>
        <fullName evidence="1">Uncharacterized protein</fullName>
    </submittedName>
</protein>
<organism evidence="1 2">
    <name type="scientific">Rhodanobacter fulvus Jip2</name>
    <dbReference type="NCBI Taxonomy" id="1163408"/>
    <lineage>
        <taxon>Bacteria</taxon>
        <taxon>Pseudomonadati</taxon>
        <taxon>Pseudomonadota</taxon>
        <taxon>Gammaproteobacteria</taxon>
        <taxon>Lysobacterales</taxon>
        <taxon>Rhodanobacteraceae</taxon>
        <taxon>Rhodanobacter</taxon>
    </lineage>
</organism>
<keyword evidence="2" id="KW-1185">Reference proteome</keyword>
<dbReference type="STRING" id="1163408.UU9_12398"/>